<evidence type="ECO:0000313" key="2">
    <source>
        <dbReference type="EMBL" id="QAY62578.1"/>
    </source>
</evidence>
<dbReference type="EMBL" id="CP035495">
    <property type="protein sequence ID" value="QAY62578.1"/>
    <property type="molecule type" value="Genomic_DNA"/>
</dbReference>
<organism evidence="2 3">
    <name type="scientific">Xylanimonas allomyrinae</name>
    <dbReference type="NCBI Taxonomy" id="2509459"/>
    <lineage>
        <taxon>Bacteria</taxon>
        <taxon>Bacillati</taxon>
        <taxon>Actinomycetota</taxon>
        <taxon>Actinomycetes</taxon>
        <taxon>Micrococcales</taxon>
        <taxon>Promicromonosporaceae</taxon>
        <taxon>Xylanimonas</taxon>
    </lineage>
</organism>
<dbReference type="KEGG" id="xyl:ET495_04175"/>
<evidence type="ECO:0000256" key="1">
    <source>
        <dbReference type="SAM" id="MobiDB-lite"/>
    </source>
</evidence>
<dbReference type="RefSeq" id="WP_129202841.1">
    <property type="nucleotide sequence ID" value="NZ_CP035495.1"/>
</dbReference>
<reference evidence="2 3" key="1">
    <citation type="submission" date="2019-01" db="EMBL/GenBank/DDBJ databases">
        <title>Genome sequencing of strain 2JSPR-7.</title>
        <authorList>
            <person name="Heo J."/>
            <person name="Kim S.-J."/>
            <person name="Kim J.-S."/>
            <person name="Hong S.-B."/>
            <person name="Kwon S.-W."/>
        </authorList>
    </citation>
    <scope>NUCLEOTIDE SEQUENCE [LARGE SCALE GENOMIC DNA]</scope>
    <source>
        <strain evidence="2 3">2JSPR-7</strain>
    </source>
</reference>
<dbReference type="AlphaFoldDB" id="A0A4P6EX39"/>
<gene>
    <name evidence="2" type="ORF">ET495_04175</name>
</gene>
<evidence type="ECO:0000313" key="3">
    <source>
        <dbReference type="Proteomes" id="UP000291758"/>
    </source>
</evidence>
<feature type="compositionally biased region" description="Basic residues" evidence="1">
    <location>
        <begin position="49"/>
        <end position="61"/>
    </location>
</feature>
<feature type="region of interest" description="Disordered" evidence="1">
    <location>
        <begin position="24"/>
        <end position="61"/>
    </location>
</feature>
<name>A0A4P6EX39_9MICO</name>
<accession>A0A4P6EX39</accession>
<proteinExistence type="predicted"/>
<protein>
    <submittedName>
        <fullName evidence="2">Uncharacterized protein</fullName>
    </submittedName>
</protein>
<dbReference type="Proteomes" id="UP000291758">
    <property type="component" value="Chromosome"/>
</dbReference>
<sequence>MVDSAPPPVPHIVADGPALAAPNAVDTWDLAPRTPSARRTRGPTAARHGTARHGTARHATV</sequence>
<keyword evidence="3" id="KW-1185">Reference proteome</keyword>